<keyword evidence="3" id="KW-1185">Reference proteome</keyword>
<dbReference type="PANTHER" id="PTHR43798:SF5">
    <property type="entry name" value="MONOACYLGLYCEROL LIPASE ABHD6"/>
    <property type="match status" value="1"/>
</dbReference>
<dbReference type="PRINTS" id="PR00111">
    <property type="entry name" value="ABHYDROLASE"/>
</dbReference>
<dbReference type="Gene3D" id="3.40.50.1820">
    <property type="entry name" value="alpha/beta hydrolase"/>
    <property type="match status" value="1"/>
</dbReference>
<evidence type="ECO:0000313" key="3">
    <source>
        <dbReference type="Proteomes" id="UP000235786"/>
    </source>
</evidence>
<evidence type="ECO:0000259" key="1">
    <source>
        <dbReference type="Pfam" id="PF00561"/>
    </source>
</evidence>
<dbReference type="InterPro" id="IPR050266">
    <property type="entry name" value="AB_hydrolase_sf"/>
</dbReference>
<dbReference type="AlphaFoldDB" id="A0A2J6S9L5"/>
<dbReference type="Proteomes" id="UP000235786">
    <property type="component" value="Unassembled WGS sequence"/>
</dbReference>
<evidence type="ECO:0000313" key="2">
    <source>
        <dbReference type="EMBL" id="PMD47450.1"/>
    </source>
</evidence>
<proteinExistence type="predicted"/>
<dbReference type="InterPro" id="IPR029058">
    <property type="entry name" value="AB_hydrolase_fold"/>
</dbReference>
<dbReference type="EMBL" id="KZ613938">
    <property type="protein sequence ID" value="PMD47450.1"/>
    <property type="molecule type" value="Genomic_DNA"/>
</dbReference>
<organism evidence="2 3">
    <name type="scientific">Hyaloscypha variabilis (strain UAMH 11265 / GT02V1 / F)</name>
    <name type="common">Meliniomyces variabilis</name>
    <dbReference type="NCBI Taxonomy" id="1149755"/>
    <lineage>
        <taxon>Eukaryota</taxon>
        <taxon>Fungi</taxon>
        <taxon>Dikarya</taxon>
        <taxon>Ascomycota</taxon>
        <taxon>Pezizomycotina</taxon>
        <taxon>Leotiomycetes</taxon>
        <taxon>Helotiales</taxon>
        <taxon>Hyaloscyphaceae</taxon>
        <taxon>Hyaloscypha</taxon>
        <taxon>Hyaloscypha variabilis</taxon>
    </lineage>
</organism>
<dbReference type="SUPFAM" id="SSF53474">
    <property type="entry name" value="alpha/beta-Hydrolases"/>
    <property type="match status" value="1"/>
</dbReference>
<dbReference type="GO" id="GO:0046464">
    <property type="term" value="P:acylglycerol catabolic process"/>
    <property type="evidence" value="ECO:0007669"/>
    <property type="project" value="TreeGrafter"/>
</dbReference>
<dbReference type="STRING" id="1149755.A0A2J6S9L5"/>
<dbReference type="OrthoDB" id="2498029at2759"/>
<protein>
    <submittedName>
        <fullName evidence="2">Putative alpha/beta hydrolase</fullName>
    </submittedName>
</protein>
<sequence length="267" mass="28113">MPSVEVNGKSIFYTIDQNDEHPAKLTALLIHGLGSSSCFYKAITPLLKSKTRCISLDTPGSGLSELGGTEQSISTIAKDAVELLDALEVQEKVVVVGHSMGGIVASYIAAENADRVKGVVLIGPVNPDPALATVFEKRIEVVKNDGLEALANSIPAAATGTKAGPLQHAFIRSLILGTPSEGYISLCNVIAKASRPDYDKIKAPLLILVGSEDKTAPLAGSEDILNAYGTAKDKKTLEILDGVGHWHCVEAADDVTRHIIKFIGGFS</sequence>
<name>A0A2J6S9L5_HYAVF</name>
<reference evidence="2 3" key="1">
    <citation type="submission" date="2016-04" db="EMBL/GenBank/DDBJ databases">
        <title>A degradative enzymes factory behind the ericoid mycorrhizal symbiosis.</title>
        <authorList>
            <consortium name="DOE Joint Genome Institute"/>
            <person name="Martino E."/>
            <person name="Morin E."/>
            <person name="Grelet G."/>
            <person name="Kuo A."/>
            <person name="Kohler A."/>
            <person name="Daghino S."/>
            <person name="Barry K."/>
            <person name="Choi C."/>
            <person name="Cichocki N."/>
            <person name="Clum A."/>
            <person name="Copeland A."/>
            <person name="Hainaut M."/>
            <person name="Haridas S."/>
            <person name="Labutti K."/>
            <person name="Lindquist E."/>
            <person name="Lipzen A."/>
            <person name="Khouja H.-R."/>
            <person name="Murat C."/>
            <person name="Ohm R."/>
            <person name="Olson A."/>
            <person name="Spatafora J."/>
            <person name="Veneault-Fourrey C."/>
            <person name="Henrissat B."/>
            <person name="Grigoriev I."/>
            <person name="Martin F."/>
            <person name="Perotto S."/>
        </authorList>
    </citation>
    <scope>NUCLEOTIDE SEQUENCE [LARGE SCALE GENOMIC DNA]</scope>
    <source>
        <strain evidence="2 3">F</strain>
    </source>
</reference>
<feature type="domain" description="AB hydrolase-1" evidence="1">
    <location>
        <begin position="28"/>
        <end position="250"/>
    </location>
</feature>
<gene>
    <name evidence="2" type="ORF">L207DRAFT_449169</name>
</gene>
<dbReference type="GO" id="GO:0047372">
    <property type="term" value="F:monoacylglycerol lipase activity"/>
    <property type="evidence" value="ECO:0007669"/>
    <property type="project" value="TreeGrafter"/>
</dbReference>
<dbReference type="GO" id="GO:0016020">
    <property type="term" value="C:membrane"/>
    <property type="evidence" value="ECO:0007669"/>
    <property type="project" value="TreeGrafter"/>
</dbReference>
<dbReference type="Pfam" id="PF00561">
    <property type="entry name" value="Abhydrolase_1"/>
    <property type="match status" value="1"/>
</dbReference>
<dbReference type="PANTHER" id="PTHR43798">
    <property type="entry name" value="MONOACYLGLYCEROL LIPASE"/>
    <property type="match status" value="1"/>
</dbReference>
<keyword evidence="2" id="KW-0378">Hydrolase</keyword>
<dbReference type="InterPro" id="IPR000073">
    <property type="entry name" value="AB_hydrolase_1"/>
</dbReference>
<accession>A0A2J6S9L5</accession>